<dbReference type="SUPFAM" id="SSF53098">
    <property type="entry name" value="Ribonuclease H-like"/>
    <property type="match status" value="1"/>
</dbReference>
<dbReference type="SMART" id="SM00479">
    <property type="entry name" value="EXOIII"/>
    <property type="match status" value="1"/>
</dbReference>
<keyword evidence="2" id="KW-0378">Hydrolase</keyword>
<accession>A0A3E1KAQ5</accession>
<dbReference type="InterPro" id="IPR013520">
    <property type="entry name" value="Ribonucl_H"/>
</dbReference>
<keyword evidence="7" id="KW-1185">Reference proteome</keyword>
<protein>
    <submittedName>
        <fullName evidence="6">3'-5' exonuclease</fullName>
    </submittedName>
</protein>
<keyword evidence="3 6" id="KW-0269">Exonuclease</keyword>
<dbReference type="GO" id="GO:0006259">
    <property type="term" value="P:DNA metabolic process"/>
    <property type="evidence" value="ECO:0007669"/>
    <property type="project" value="UniProtKB-ARBA"/>
</dbReference>
<dbReference type="InterPro" id="IPR036397">
    <property type="entry name" value="RNaseH_sf"/>
</dbReference>
<dbReference type="GO" id="GO:0003676">
    <property type="term" value="F:nucleic acid binding"/>
    <property type="evidence" value="ECO:0007669"/>
    <property type="project" value="InterPro"/>
</dbReference>
<dbReference type="EMBL" id="QUZK01000018">
    <property type="protein sequence ID" value="RFF31520.1"/>
    <property type="molecule type" value="Genomic_DNA"/>
</dbReference>
<organism evidence="6 7">
    <name type="scientific">Wenzhouxiangella sediminis</name>
    <dbReference type="NCBI Taxonomy" id="1792836"/>
    <lineage>
        <taxon>Bacteria</taxon>
        <taxon>Pseudomonadati</taxon>
        <taxon>Pseudomonadota</taxon>
        <taxon>Gammaproteobacteria</taxon>
        <taxon>Chromatiales</taxon>
        <taxon>Wenzhouxiangellaceae</taxon>
        <taxon>Wenzhouxiangella</taxon>
    </lineage>
</organism>
<dbReference type="PANTHER" id="PTHR30231">
    <property type="entry name" value="DNA POLYMERASE III SUBUNIT EPSILON"/>
    <property type="match status" value="1"/>
</dbReference>
<evidence type="ECO:0000313" key="7">
    <source>
        <dbReference type="Proteomes" id="UP000260351"/>
    </source>
</evidence>
<dbReference type="OrthoDB" id="5497329at2"/>
<comment type="caution">
    <text evidence="6">The sequence shown here is derived from an EMBL/GenBank/DDBJ whole genome shotgun (WGS) entry which is preliminary data.</text>
</comment>
<evidence type="ECO:0000256" key="1">
    <source>
        <dbReference type="ARBA" id="ARBA00022722"/>
    </source>
</evidence>
<feature type="region of interest" description="Disordered" evidence="4">
    <location>
        <begin position="223"/>
        <end position="243"/>
    </location>
</feature>
<dbReference type="RefSeq" id="WP_116649826.1">
    <property type="nucleotide sequence ID" value="NZ_QUZK01000018.1"/>
</dbReference>
<keyword evidence="1" id="KW-0540">Nuclease</keyword>
<feature type="domain" description="Exonuclease" evidence="5">
    <location>
        <begin position="36"/>
        <end position="212"/>
    </location>
</feature>
<dbReference type="GO" id="GO:0005829">
    <property type="term" value="C:cytosol"/>
    <property type="evidence" value="ECO:0007669"/>
    <property type="project" value="TreeGrafter"/>
</dbReference>
<reference evidence="6 7" key="1">
    <citation type="submission" date="2018-08" db="EMBL/GenBank/DDBJ databases">
        <title>Wenzhouxiangella salilacus sp. nov., a novel bacterium isolated from a saline lake in Xinjiang Province, China.</title>
        <authorList>
            <person name="Han S."/>
        </authorList>
    </citation>
    <scope>NUCLEOTIDE SEQUENCE [LARGE SCALE GENOMIC DNA]</scope>
    <source>
        <strain evidence="6 7">XDB06</strain>
    </source>
</reference>
<proteinExistence type="predicted"/>
<dbReference type="AlphaFoldDB" id="A0A3E1KAQ5"/>
<name>A0A3E1KAQ5_9GAMM</name>
<evidence type="ECO:0000256" key="2">
    <source>
        <dbReference type="ARBA" id="ARBA00022801"/>
    </source>
</evidence>
<evidence type="ECO:0000256" key="3">
    <source>
        <dbReference type="ARBA" id="ARBA00022839"/>
    </source>
</evidence>
<dbReference type="GO" id="GO:0008408">
    <property type="term" value="F:3'-5' exonuclease activity"/>
    <property type="evidence" value="ECO:0007669"/>
    <property type="project" value="TreeGrafter"/>
</dbReference>
<sequence length="243" mass="26179">MNAAFLHPLRYWRWQRARRRLGGNWPSAALPVEAAPLLAIDLEMTGLDPVRDEIISIGWVPINAGAIDLGGAQDHRLARSERDTVGDSATIHGLRDCDLADAKSPDVALRALIAALDGRVAVFHHAPLDLAFLQRALASSLRTAWPVPVIDTLAWHRRRMRMSGTEHAHGNASTLEAACRRLGLVARSQHDALADALSCAELALALARLGHARLIEVAQPPRSGFHSVRSQGSAAFGPGGIQP</sequence>
<dbReference type="InterPro" id="IPR012337">
    <property type="entry name" value="RNaseH-like_sf"/>
</dbReference>
<evidence type="ECO:0000259" key="5">
    <source>
        <dbReference type="SMART" id="SM00479"/>
    </source>
</evidence>
<dbReference type="PANTHER" id="PTHR30231:SF4">
    <property type="entry name" value="PROTEIN NEN2"/>
    <property type="match status" value="1"/>
</dbReference>
<dbReference type="CDD" id="cd06127">
    <property type="entry name" value="DEDDh"/>
    <property type="match status" value="1"/>
</dbReference>
<dbReference type="Proteomes" id="UP000260351">
    <property type="component" value="Unassembled WGS sequence"/>
</dbReference>
<gene>
    <name evidence="6" type="ORF">DZC52_03945</name>
</gene>
<dbReference type="Gene3D" id="3.30.420.10">
    <property type="entry name" value="Ribonuclease H-like superfamily/Ribonuclease H"/>
    <property type="match status" value="1"/>
</dbReference>
<evidence type="ECO:0000256" key="4">
    <source>
        <dbReference type="SAM" id="MobiDB-lite"/>
    </source>
</evidence>
<dbReference type="Pfam" id="PF00929">
    <property type="entry name" value="RNase_T"/>
    <property type="match status" value="1"/>
</dbReference>
<evidence type="ECO:0000313" key="6">
    <source>
        <dbReference type="EMBL" id="RFF31520.1"/>
    </source>
</evidence>